<dbReference type="Gene3D" id="1.10.238.260">
    <property type="match status" value="1"/>
</dbReference>
<dbReference type="InterPro" id="IPR013709">
    <property type="entry name" value="2-isopropylmalate_synth_dimer"/>
</dbReference>
<evidence type="ECO:0000313" key="11">
    <source>
        <dbReference type="EMBL" id="ACN99327.1"/>
    </source>
</evidence>
<comment type="similarity">
    <text evidence="2 9">Belongs to the alpha-IPM synthase/homocitrate synthase family.</text>
</comment>
<dbReference type="SMART" id="SM00917">
    <property type="entry name" value="LeuA_dimer"/>
    <property type="match status" value="1"/>
</dbReference>
<dbReference type="Pfam" id="PF00682">
    <property type="entry name" value="HMGL-like"/>
    <property type="match status" value="1"/>
</dbReference>
<evidence type="ECO:0000256" key="4">
    <source>
        <dbReference type="ARBA" id="ARBA00022624"/>
    </source>
</evidence>
<dbReference type="InterPro" id="IPR054691">
    <property type="entry name" value="LeuA/HCS_post-cat"/>
</dbReference>
<keyword evidence="4" id="KW-0412">Isoleucine biosynthesis</keyword>
<feature type="domain" description="Pyruvate carboxyltransferase" evidence="10">
    <location>
        <begin position="5"/>
        <end position="271"/>
    </location>
</feature>
<evidence type="ECO:0000259" key="10">
    <source>
        <dbReference type="PROSITE" id="PS50991"/>
    </source>
</evidence>
<dbReference type="Pfam" id="PF22617">
    <property type="entry name" value="HCS_D2"/>
    <property type="match status" value="1"/>
</dbReference>
<dbReference type="Pfam" id="PF08502">
    <property type="entry name" value="LeuA_dimer"/>
    <property type="match status" value="1"/>
</dbReference>
<proteinExistence type="inferred from homology"/>
<dbReference type="eggNOG" id="COG0119">
    <property type="taxonomic scope" value="Bacteria"/>
</dbReference>
<dbReference type="KEGG" id="saf:SULAZ_1488"/>
<name>C1DWG8_SULAA</name>
<dbReference type="PROSITE" id="PS00815">
    <property type="entry name" value="AIPM_HOMOCIT_SYNTH_1"/>
    <property type="match status" value="1"/>
</dbReference>
<dbReference type="InterPro" id="IPR005675">
    <property type="entry name" value="Citramal_synthase"/>
</dbReference>
<keyword evidence="6" id="KW-0100">Branched-chain amino acid biosynthesis</keyword>
<keyword evidence="3" id="KW-0028">Amino-acid biosynthesis</keyword>
<dbReference type="EC" id="2.3.3.21" evidence="8"/>
<dbReference type="PROSITE" id="PS50991">
    <property type="entry name" value="PYR_CT"/>
    <property type="match status" value="1"/>
</dbReference>
<dbReference type="PANTHER" id="PTHR43538:SF1">
    <property type="entry name" value="(R)-CITRAMALATE SYNTHASE"/>
    <property type="match status" value="1"/>
</dbReference>
<accession>C1DWG8</accession>
<evidence type="ECO:0000313" key="12">
    <source>
        <dbReference type="Proteomes" id="UP000001369"/>
    </source>
</evidence>
<dbReference type="GO" id="GO:0009097">
    <property type="term" value="P:isoleucine biosynthetic process"/>
    <property type="evidence" value="ECO:0007669"/>
    <property type="project" value="UniProtKB-UniRule"/>
</dbReference>
<evidence type="ECO:0000256" key="2">
    <source>
        <dbReference type="ARBA" id="ARBA00006154"/>
    </source>
</evidence>
<dbReference type="Gene3D" id="3.30.160.270">
    <property type="match status" value="1"/>
</dbReference>
<dbReference type="GO" id="GO:0009098">
    <property type="term" value="P:L-leucine biosynthetic process"/>
    <property type="evidence" value="ECO:0007669"/>
    <property type="project" value="InterPro"/>
</dbReference>
<evidence type="ECO:0000256" key="3">
    <source>
        <dbReference type="ARBA" id="ARBA00022605"/>
    </source>
</evidence>
<dbReference type="PANTHER" id="PTHR43538">
    <property type="entry name" value="ALPHA-IPM SYNTHASE/HOMOCITRATE SYNTHASE"/>
    <property type="match status" value="1"/>
</dbReference>
<dbReference type="UniPathway" id="UPA00047">
    <property type="reaction ID" value="UER00066"/>
</dbReference>
<dbReference type="Gene3D" id="3.20.20.70">
    <property type="entry name" value="Aldolase class I"/>
    <property type="match status" value="1"/>
</dbReference>
<dbReference type="Proteomes" id="UP000001369">
    <property type="component" value="Chromosome"/>
</dbReference>
<comment type="pathway">
    <text evidence="1">Amino-acid biosynthesis; L-isoleucine biosynthesis; 2-oxobutanoate from pyruvate: step 1/3.</text>
</comment>
<comment type="catalytic activity">
    <reaction evidence="7">
        <text>pyruvate + acetyl-CoA + H2O = (3R)-citramalate + CoA + H(+)</text>
        <dbReference type="Rhea" id="RHEA:19045"/>
        <dbReference type="ChEBI" id="CHEBI:15361"/>
        <dbReference type="ChEBI" id="CHEBI:15377"/>
        <dbReference type="ChEBI" id="CHEBI:15378"/>
        <dbReference type="ChEBI" id="CHEBI:30934"/>
        <dbReference type="ChEBI" id="CHEBI:57287"/>
        <dbReference type="ChEBI" id="CHEBI:57288"/>
        <dbReference type="EC" id="2.3.3.21"/>
    </reaction>
</comment>
<dbReference type="CDD" id="cd07941">
    <property type="entry name" value="DRE_TIM_LeuA3"/>
    <property type="match status" value="1"/>
</dbReference>
<reference evidence="11 12" key="1">
    <citation type="journal article" date="2009" name="J. Bacteriol.">
        <title>Complete and draft genome sequences of six members of the Aquificales.</title>
        <authorList>
            <person name="Reysenbach A.L."/>
            <person name="Hamamura N."/>
            <person name="Podar M."/>
            <person name="Griffiths E."/>
            <person name="Ferreira S."/>
            <person name="Hochstein R."/>
            <person name="Heidelberg J."/>
            <person name="Johnson J."/>
            <person name="Mead D."/>
            <person name="Pohorille A."/>
            <person name="Sarmiento M."/>
            <person name="Schweighofer K."/>
            <person name="Seshadri R."/>
            <person name="Voytek M.A."/>
        </authorList>
    </citation>
    <scope>NUCLEOTIDE SEQUENCE [LARGE SCALE GENOMIC DNA]</scope>
    <source>
        <strain evidence="12">Az-Fu1 / DSM 15241 / OCM 825</strain>
    </source>
</reference>
<dbReference type="InterPro" id="IPR036230">
    <property type="entry name" value="LeuA_allosteric_dom_sf"/>
</dbReference>
<dbReference type="InterPro" id="IPR002034">
    <property type="entry name" value="AIPM/Hcit_synth_CS"/>
</dbReference>
<dbReference type="NCBIfam" id="TIGR00977">
    <property type="entry name" value="citramal_synth"/>
    <property type="match status" value="1"/>
</dbReference>
<dbReference type="EMBL" id="CP001229">
    <property type="protein sequence ID" value="ACN99327.1"/>
    <property type="molecule type" value="Genomic_DNA"/>
</dbReference>
<protein>
    <recommendedName>
        <fullName evidence="8">Citramalate synthase</fullName>
        <ecNumber evidence="8">2.3.3.21</ecNumber>
    </recommendedName>
</protein>
<organism evidence="11 12">
    <name type="scientific">Sulfurihydrogenibium azorense (strain DSM 15241 / OCM 825 / Az-Fu1)</name>
    <dbReference type="NCBI Taxonomy" id="204536"/>
    <lineage>
        <taxon>Bacteria</taxon>
        <taxon>Pseudomonadati</taxon>
        <taxon>Aquificota</taxon>
        <taxon>Aquificia</taxon>
        <taxon>Aquificales</taxon>
        <taxon>Hydrogenothermaceae</taxon>
        <taxon>Sulfurihydrogenibium</taxon>
    </lineage>
</organism>
<dbReference type="SUPFAM" id="SSF110921">
    <property type="entry name" value="2-isopropylmalate synthase LeuA, allosteric (dimerisation) domain"/>
    <property type="match status" value="1"/>
</dbReference>
<keyword evidence="5 9" id="KW-0808">Transferase</keyword>
<keyword evidence="12" id="KW-1185">Reference proteome</keyword>
<sequence length="533" mass="59119">MEKQVLIYDTTLRDGTQAEGVSVSVEDKLRIAEKLADFGVHYIEGGWPGSNPKDMTFFKEVKKLNLKNTKITAFGSTRRSSLKVEEDPQIQDLIKAETPVITIFGKSWDLHVTQALKTTLEKNLEMIYDSISYLKKYVDEVIFDAEHFFDGFKENPDYAIEVLKVAQQGGADFLILCDTNGGSLPTDIEKAFKAVKEAGITAKLGIHAHNDSDTAVWNSIVAVLHGAIQVHGTINGIGERCGNANLCSIIPNLSLKLGYETVPRENIKRLKEISNFVSDILNMPVPKNMPYVGDSAFAHKGGVHASAVLRNPRSYEHILPQEVGNRRKVLVSDLAGKSNIIYKAKEIGIEIDEKDERLTKLVQEIKELENQGYHFEAAEASLELLIRKHLGTLPKYFDLDAYRVLIARRYTDKSPISEATVRIKIENHYEHTASLGYGPVNALDKALKKALTAVYPSLAEVELIDYKVRIVNESGGTAAKIRVLIESRDKSKKWGTVGVSDNIIEASWQAVVDSIVYKLVKDGIKPAGGNKDA</sequence>
<dbReference type="InterPro" id="IPR000891">
    <property type="entry name" value="PYR_CT"/>
</dbReference>
<gene>
    <name evidence="11" type="ordered locus">SULAZ_1488</name>
</gene>
<dbReference type="HOGENOM" id="CLU_022158_7_0_0"/>
<dbReference type="AlphaFoldDB" id="C1DWG8"/>
<evidence type="ECO:0000256" key="1">
    <source>
        <dbReference type="ARBA" id="ARBA00004743"/>
    </source>
</evidence>
<evidence type="ECO:0000256" key="6">
    <source>
        <dbReference type="ARBA" id="ARBA00023304"/>
    </source>
</evidence>
<dbReference type="OrthoDB" id="9804858at2"/>
<evidence type="ECO:0000256" key="7">
    <source>
        <dbReference type="ARBA" id="ARBA00048263"/>
    </source>
</evidence>
<evidence type="ECO:0000256" key="9">
    <source>
        <dbReference type="RuleBase" id="RU003523"/>
    </source>
</evidence>
<dbReference type="SUPFAM" id="SSF51569">
    <property type="entry name" value="Aldolase"/>
    <property type="match status" value="1"/>
</dbReference>
<dbReference type="GO" id="GO:0003852">
    <property type="term" value="F:2-isopropylmalate synthase activity"/>
    <property type="evidence" value="ECO:0007669"/>
    <property type="project" value="InterPro"/>
</dbReference>
<dbReference type="InterPro" id="IPR013785">
    <property type="entry name" value="Aldolase_TIM"/>
</dbReference>
<dbReference type="RefSeq" id="WP_012674645.1">
    <property type="nucleotide sequence ID" value="NC_012438.1"/>
</dbReference>
<dbReference type="GO" id="GO:0043714">
    <property type="term" value="F:(R)-citramalate synthase activity"/>
    <property type="evidence" value="ECO:0007669"/>
    <property type="project" value="UniProtKB-UniRule"/>
</dbReference>
<evidence type="ECO:0000256" key="8">
    <source>
        <dbReference type="NCBIfam" id="TIGR00977"/>
    </source>
</evidence>
<evidence type="ECO:0000256" key="5">
    <source>
        <dbReference type="ARBA" id="ARBA00022679"/>
    </source>
</evidence>
<dbReference type="STRING" id="204536.SULAZ_1488"/>